<accession>A0AAN6EJH9</accession>
<dbReference type="EMBL" id="JAJGCB010000039">
    <property type="protein sequence ID" value="KAJ8986406.1"/>
    <property type="molecule type" value="Genomic_DNA"/>
</dbReference>
<organism evidence="1 2">
    <name type="scientific">Exophiala dermatitidis</name>
    <name type="common">Black yeast-like fungus</name>
    <name type="synonym">Wangiella dermatitidis</name>
    <dbReference type="NCBI Taxonomy" id="5970"/>
    <lineage>
        <taxon>Eukaryota</taxon>
        <taxon>Fungi</taxon>
        <taxon>Dikarya</taxon>
        <taxon>Ascomycota</taxon>
        <taxon>Pezizomycotina</taxon>
        <taxon>Eurotiomycetes</taxon>
        <taxon>Chaetothyriomycetidae</taxon>
        <taxon>Chaetothyriales</taxon>
        <taxon>Herpotrichiellaceae</taxon>
        <taxon>Exophiala</taxon>
    </lineage>
</organism>
<gene>
    <name evidence="1" type="ORF">HRR80_009506</name>
</gene>
<dbReference type="AlphaFoldDB" id="A0AAN6EJH9"/>
<proteinExistence type="predicted"/>
<comment type="caution">
    <text evidence="1">The sequence shown here is derived from an EMBL/GenBank/DDBJ whole genome shotgun (WGS) entry which is preliminary data.</text>
</comment>
<evidence type="ECO:0000313" key="2">
    <source>
        <dbReference type="Proteomes" id="UP001161757"/>
    </source>
</evidence>
<dbReference type="Proteomes" id="UP001161757">
    <property type="component" value="Unassembled WGS sequence"/>
</dbReference>
<protein>
    <submittedName>
        <fullName evidence="1">Uncharacterized protein</fullName>
    </submittedName>
</protein>
<name>A0AAN6EJH9_EXODE</name>
<sequence length="118" mass="13574">MCSVRPAADFRSNREYMTHTSKMTTLRRTMSSSHRCGHPSQHRKEKITTSITVFQRQLSQGTGIKFHHSGGFGKSLGRLIKKEEGKKGCRKMLFWHTLGREYELKVFCTSDSINPAWP</sequence>
<evidence type="ECO:0000313" key="1">
    <source>
        <dbReference type="EMBL" id="KAJ8986406.1"/>
    </source>
</evidence>
<reference evidence="1" key="1">
    <citation type="submission" date="2023-01" db="EMBL/GenBank/DDBJ databases">
        <title>Exophiala dermititidis isolated from Cystic Fibrosis Patient.</title>
        <authorList>
            <person name="Kurbessoian T."/>
            <person name="Crocker A."/>
            <person name="Murante D."/>
            <person name="Hogan D.A."/>
            <person name="Stajich J.E."/>
        </authorList>
    </citation>
    <scope>NUCLEOTIDE SEQUENCE</scope>
    <source>
        <strain evidence="1">Ex8</strain>
    </source>
</reference>